<dbReference type="InterPro" id="IPR047650">
    <property type="entry name" value="Transpos_IS110"/>
</dbReference>
<dbReference type="AlphaFoldDB" id="A0A6G1WLZ1"/>
<evidence type="ECO:0000313" key="6">
    <source>
        <dbReference type="EMBL" id="MQW70921.1"/>
    </source>
</evidence>
<sequence length="107" mass="11943">MIHPDVIGCDIAKAHLDFFDSGLERHFRIDNTPAAISAWLDGLDGRGVHIVFEATGRYDRQLRIALETRELPYSRVNPARARDFAKAIGLLAKTDAIDARLLARMGQ</sequence>
<evidence type="ECO:0000313" key="4">
    <source>
        <dbReference type="EMBL" id="MQW70033.1"/>
    </source>
</evidence>
<dbReference type="EMBL" id="WISB01000005">
    <property type="protein sequence ID" value="MQW67659.1"/>
    <property type="molecule type" value="Genomic_DNA"/>
</dbReference>
<protein>
    <submittedName>
        <fullName evidence="5">Transposase</fullName>
    </submittedName>
</protein>
<proteinExistence type="predicted"/>
<dbReference type="EMBL" id="WISB01000012">
    <property type="protein sequence ID" value="MQW68216.1"/>
    <property type="molecule type" value="Genomic_DNA"/>
</dbReference>
<dbReference type="InterPro" id="IPR002525">
    <property type="entry name" value="Transp_IS110-like_N"/>
</dbReference>
<dbReference type="EMBL" id="WISB01000123">
    <property type="protein sequence ID" value="MQW71438.1"/>
    <property type="molecule type" value="Genomic_DNA"/>
</dbReference>
<dbReference type="Pfam" id="PF01548">
    <property type="entry name" value="DEDD_Tnp_IS110"/>
    <property type="match status" value="1"/>
</dbReference>
<evidence type="ECO:0000313" key="12">
    <source>
        <dbReference type="EMBL" id="MQW71819.1"/>
    </source>
</evidence>
<gene>
    <name evidence="2" type="ORF">GHJ91_00295</name>
    <name evidence="3" type="ORF">GHJ91_03195</name>
    <name evidence="4" type="ORF">GHJ91_12950</name>
    <name evidence="5" type="ORF">GHJ91_16940</name>
    <name evidence="6" type="ORF">GHJ91_17740</name>
    <name evidence="7" type="ORF">GHJ91_17750</name>
    <name evidence="8" type="ORF">GHJ91_18540</name>
    <name evidence="9" type="ORF">GHJ91_19360</name>
    <name evidence="10" type="ORF">GHJ91_19530</name>
    <name evidence="11" type="ORF">GHJ91_20380</name>
    <name evidence="12" type="ORF">GHJ91_22365</name>
    <name evidence="13" type="ORF">GHJ91_22820</name>
</gene>
<evidence type="ECO:0000313" key="2">
    <source>
        <dbReference type="EMBL" id="MQW67659.1"/>
    </source>
</evidence>
<name>A0A6G1WLZ1_9HYPH</name>
<evidence type="ECO:0000313" key="9">
    <source>
        <dbReference type="EMBL" id="MQW71239.1"/>
    </source>
</evidence>
<comment type="caution">
    <text evidence="5">The sequence shown here is derived from an EMBL/GenBank/DDBJ whole genome shotgun (WGS) entry which is preliminary data.</text>
</comment>
<dbReference type="GO" id="GO:0003677">
    <property type="term" value="F:DNA binding"/>
    <property type="evidence" value="ECO:0007669"/>
    <property type="project" value="InterPro"/>
</dbReference>
<dbReference type="EMBL" id="WISB01000120">
    <property type="protein sequence ID" value="MQW71079.1"/>
    <property type="molecule type" value="Genomic_DNA"/>
</dbReference>
<dbReference type="RefSeq" id="WP_153316292.1">
    <property type="nucleotide sequence ID" value="NZ_WISB01000005.1"/>
</dbReference>
<evidence type="ECO:0000313" key="11">
    <source>
        <dbReference type="EMBL" id="MQW71438.1"/>
    </source>
</evidence>
<evidence type="ECO:0000313" key="13">
    <source>
        <dbReference type="EMBL" id="MQW71906.1"/>
    </source>
</evidence>
<dbReference type="EMBL" id="WISB01000088">
    <property type="protein sequence ID" value="MQW70033.1"/>
    <property type="molecule type" value="Genomic_DNA"/>
</dbReference>
<dbReference type="PANTHER" id="PTHR33055:SF13">
    <property type="entry name" value="TRANSPOSASE"/>
    <property type="match status" value="1"/>
</dbReference>
<feature type="non-terminal residue" evidence="5">
    <location>
        <position position="107"/>
    </location>
</feature>
<accession>A0A6G1WLZ1</accession>
<evidence type="ECO:0000313" key="5">
    <source>
        <dbReference type="EMBL" id="MQW70780.1"/>
    </source>
</evidence>
<reference evidence="5" key="1">
    <citation type="journal article" date="2013" name="Genome Biol.">
        <title>Comparative genomics of the core and accessory genomes of 48 Sinorhizobium strains comprising five genospecies.</title>
        <authorList>
            <person name="Sugawara M."/>
            <person name="Epstein B."/>
            <person name="Badgley B.D."/>
            <person name="Unno T."/>
            <person name="Xu L."/>
            <person name="Reese J."/>
            <person name="Gyaneshwar P."/>
            <person name="Denny R."/>
            <person name="Mudge J."/>
            <person name="Bharti A.K."/>
            <person name="Farmer A.D."/>
            <person name="May G.D."/>
            <person name="Woodward J.E."/>
            <person name="Medigue C."/>
            <person name="Vallenet D."/>
            <person name="Lajus A."/>
            <person name="Rouy Z."/>
            <person name="Martinez-Vaz B."/>
            <person name="Tiffin P."/>
            <person name="Young N.D."/>
            <person name="Sadowsky M.J."/>
        </authorList>
    </citation>
    <scope>NUCLEOTIDE SEQUENCE</scope>
    <source>
        <strain evidence="5">M1</strain>
    </source>
</reference>
<organism evidence="5">
    <name type="scientific">Sinorhizobium medicae</name>
    <dbReference type="NCBI Taxonomy" id="110321"/>
    <lineage>
        <taxon>Bacteria</taxon>
        <taxon>Pseudomonadati</taxon>
        <taxon>Pseudomonadota</taxon>
        <taxon>Alphaproteobacteria</taxon>
        <taxon>Hyphomicrobiales</taxon>
        <taxon>Rhizobiaceae</taxon>
        <taxon>Sinorhizobium/Ensifer group</taxon>
        <taxon>Sinorhizobium</taxon>
    </lineage>
</organism>
<dbReference type="GO" id="GO:0006313">
    <property type="term" value="P:DNA transposition"/>
    <property type="evidence" value="ECO:0007669"/>
    <property type="project" value="InterPro"/>
</dbReference>
<dbReference type="GO" id="GO:0004803">
    <property type="term" value="F:transposase activity"/>
    <property type="evidence" value="ECO:0007669"/>
    <property type="project" value="InterPro"/>
</dbReference>
<evidence type="ECO:0000313" key="10">
    <source>
        <dbReference type="EMBL" id="MQW71272.1"/>
    </source>
</evidence>
<dbReference type="EMBL" id="WISB01000106">
    <property type="protein sequence ID" value="MQW70780.1"/>
    <property type="molecule type" value="Genomic_DNA"/>
</dbReference>
<dbReference type="EMBL" id="WISB01000122">
    <property type="protein sequence ID" value="MQW71272.1"/>
    <property type="molecule type" value="Genomic_DNA"/>
</dbReference>
<dbReference type="PANTHER" id="PTHR33055">
    <property type="entry name" value="TRANSPOSASE FOR INSERTION SEQUENCE ELEMENT IS1111A"/>
    <property type="match status" value="1"/>
</dbReference>
<dbReference type="EMBL" id="WISB01000121">
    <property type="protein sequence ID" value="MQW71239.1"/>
    <property type="molecule type" value="Genomic_DNA"/>
</dbReference>
<evidence type="ECO:0000313" key="3">
    <source>
        <dbReference type="EMBL" id="MQW68216.1"/>
    </source>
</evidence>
<dbReference type="EMBL" id="WISB01000118">
    <property type="protein sequence ID" value="MQW70921.1"/>
    <property type="molecule type" value="Genomic_DNA"/>
</dbReference>
<dbReference type="EMBL" id="WISB01000125">
    <property type="protein sequence ID" value="MQW71906.1"/>
    <property type="molecule type" value="Genomic_DNA"/>
</dbReference>
<feature type="domain" description="Transposase IS110-like N-terminal" evidence="1">
    <location>
        <begin position="7"/>
        <end position="106"/>
    </location>
</feature>
<evidence type="ECO:0000313" key="8">
    <source>
        <dbReference type="EMBL" id="MQW71079.1"/>
    </source>
</evidence>
<dbReference type="EMBL" id="WISB01000124">
    <property type="protein sequence ID" value="MQW71819.1"/>
    <property type="molecule type" value="Genomic_DNA"/>
</dbReference>
<dbReference type="EMBL" id="WISB01000119">
    <property type="protein sequence ID" value="MQW70923.1"/>
    <property type="molecule type" value="Genomic_DNA"/>
</dbReference>
<evidence type="ECO:0000259" key="1">
    <source>
        <dbReference type="Pfam" id="PF01548"/>
    </source>
</evidence>
<evidence type="ECO:0000313" key="7">
    <source>
        <dbReference type="EMBL" id="MQW70923.1"/>
    </source>
</evidence>